<keyword evidence="1" id="KW-0863">Zinc-finger</keyword>
<dbReference type="CDD" id="cd19757">
    <property type="entry name" value="Bbox1"/>
    <property type="match status" value="1"/>
</dbReference>
<feature type="compositionally biased region" description="Polar residues" evidence="2">
    <location>
        <begin position="1371"/>
        <end position="1380"/>
    </location>
</feature>
<feature type="compositionally biased region" description="Basic and acidic residues" evidence="2">
    <location>
        <begin position="1124"/>
        <end position="1135"/>
    </location>
</feature>
<evidence type="ECO:0000259" key="3">
    <source>
        <dbReference type="PROSITE" id="PS50119"/>
    </source>
</evidence>
<dbReference type="EMBL" id="KI965477">
    <property type="protein sequence ID" value="EUD65686.1"/>
    <property type="molecule type" value="Genomic_DNA"/>
</dbReference>
<dbReference type="RefSeq" id="XP_008817743.1">
    <property type="nucleotide sequence ID" value="XM_008819521.1"/>
</dbReference>
<feature type="region of interest" description="Disordered" evidence="2">
    <location>
        <begin position="1547"/>
        <end position="1588"/>
    </location>
</feature>
<feature type="compositionally biased region" description="Basic and acidic residues" evidence="2">
    <location>
        <begin position="1338"/>
        <end position="1362"/>
    </location>
</feature>
<feature type="region of interest" description="Disordered" evidence="2">
    <location>
        <begin position="682"/>
        <end position="705"/>
    </location>
</feature>
<feature type="domain" description="B box-type" evidence="3">
    <location>
        <begin position="147"/>
        <end position="186"/>
    </location>
</feature>
<gene>
    <name evidence="4" type="ORF">C922_03934</name>
</gene>
<evidence type="ECO:0000313" key="4">
    <source>
        <dbReference type="EMBL" id="EUD65686.1"/>
    </source>
</evidence>
<dbReference type="Proteomes" id="UP000030640">
    <property type="component" value="Unassembled WGS sequence"/>
</dbReference>
<accession>W7AK25</accession>
<reference evidence="4 5" key="1">
    <citation type="submission" date="2013-02" db="EMBL/GenBank/DDBJ databases">
        <title>The Genome Sequence of Plasmodium inui San Antonio 1.</title>
        <authorList>
            <consortium name="The Broad Institute Genome Sequencing Platform"/>
            <consortium name="The Broad Institute Genome Sequencing Center for Infectious Disease"/>
            <person name="Neafsey D."/>
            <person name="Cheeseman I."/>
            <person name="Volkman S."/>
            <person name="Adams J."/>
            <person name="Walker B."/>
            <person name="Young S.K."/>
            <person name="Zeng Q."/>
            <person name="Gargeya S."/>
            <person name="Fitzgerald M."/>
            <person name="Haas B."/>
            <person name="Abouelleil A."/>
            <person name="Alvarado L."/>
            <person name="Arachchi H.M."/>
            <person name="Berlin A.M."/>
            <person name="Chapman S.B."/>
            <person name="Dewar J."/>
            <person name="Goldberg J."/>
            <person name="Griggs A."/>
            <person name="Gujja S."/>
            <person name="Hansen M."/>
            <person name="Howarth C."/>
            <person name="Imamovic A."/>
            <person name="Larimer J."/>
            <person name="McCowan C."/>
            <person name="Murphy C."/>
            <person name="Neiman D."/>
            <person name="Pearson M."/>
            <person name="Priest M."/>
            <person name="Roberts A."/>
            <person name="Saif S."/>
            <person name="Shea T."/>
            <person name="Sisk P."/>
            <person name="Sykes S."/>
            <person name="Wortman J."/>
            <person name="Nusbaum C."/>
            <person name="Birren B."/>
        </authorList>
    </citation>
    <scope>NUCLEOTIDE SEQUENCE [LARGE SCALE GENOMIC DNA]</scope>
    <source>
        <strain evidence="4 5">San Antonio 1</strain>
    </source>
</reference>
<feature type="region of interest" description="Disordered" evidence="2">
    <location>
        <begin position="1606"/>
        <end position="1659"/>
    </location>
</feature>
<keyword evidence="5" id="KW-1185">Reference proteome</keyword>
<feature type="region of interest" description="Disordered" evidence="2">
    <location>
        <begin position="1324"/>
        <end position="1389"/>
    </location>
</feature>
<dbReference type="VEuPathDB" id="PlasmoDB:C922_03934"/>
<feature type="region of interest" description="Disordered" evidence="2">
    <location>
        <begin position="957"/>
        <end position="1000"/>
    </location>
</feature>
<name>W7AK25_9APIC</name>
<protein>
    <recommendedName>
        <fullName evidence="3">B box-type domain-containing protein</fullName>
    </recommendedName>
</protein>
<evidence type="ECO:0000256" key="2">
    <source>
        <dbReference type="SAM" id="MobiDB-lite"/>
    </source>
</evidence>
<sequence>MNDKIVIREPLFVAPNECKSGAAQHEQDNFFRRERKEGANLNSHIGTNGPYKKCQKWEQDGGNGQRNDPPLKLNEREDMSCFVEYKGDTHNLSNEKNVLTSYRKGEINNKYNIMDNIHDVHYTRESSKNLNDYLRHVKINHTAPCVGEFRTCMNCFLNISTLFCKTCNIFLCAVCSIKLHKNDQDHIINVASSGLFQNDYSYNDVIVREKDKWLVEMDNNVPVKIREKCPVHTNEYVKYACKTCQYTFLCSDCLLNDPIHVQNEADGGNTSREKRQDGAHAEDESKCSRDEAGKNNDSGSAPPLFGMSSSGGKKSGRETADLALRGGHSPTQKIVSIRKEAEPTPPMTTSAANHHNDLVQLKPGFKLIRGSHEIYTLIDAKNEIKQELNDKLQLLCKKSLVLKNTIPSLRNIYKYGKITSKNVKRSIRASFTITNIFLERKKKKLHEELKVVQDKSTKFLKNMDEQRINYHSYLGMKKNELQHMIKLSGRNAGLSLDYYVQKLESYKCLFFSKENLIDIEKKLEIPHSKMKSEDLPSLVEPMKIEVSETKKNVSDTSALIKKEFEKLLSCSSEISVYPAHLKDILQKRIYDRQRDEPVDADAKKRQRYFHVLPFTDLYMNIGVTYQQQFWRKDSLHQKWEVRTVSLRSIYLCVHTHGQAVGNGNRNSDRNSMINFVDSPADGSHDSAFPAQSPLREDPPKSGSAENNHFISKNEINNFSNDIESIVSITNVRVKLFSDPDITNITVLEKRNHPYGIEITEYNEKRDLCGYWLLRGNNESDVNTLYNTLVSLKRENKTSALVPSFHPKINMSNPMFHFHQKNVNTVYKHLAANLVEQTRVVPVRENHDMEETKENPLTGNGLRKQQDSLETVQSSDTGNYNYDPFMRGSSLLYYYDGMDDTEYSDHVKKYQIEDFVPGPTNLSDSNNEMALAECSQNVCAESSGTESMNPFSLPRSALVEAPLGGGPQMSRSNGDNLTAEEQTKPPQTNVSRGKVSPQGGVSASRLHTLGVHPKRRDINVPDIDITTVKPNLVHEEQHFMALNVGSNFSHGDYTAGMYSNGVNTAVGVHTGCYSNGDAQGGNAQGGNAQRGSSLTDGSPLIGVIPVSTPPSEERTNVGDQTNQHSVERRNGDRSAHVSDVTTEWNYGDELGLKNGLKLSSLPVEDPPKMEEGIHPTGGTGKGEPHTDEVDGVAMQVLHSTATSVENRKTCTGLAAIEGGLCMRLSDRTVGGLTGEDTKVTDLEEQFAKTGESLNSDEVTKFLRRLDWAHNTSDGLHQVGSEAATTPRNHCQVKRLTDERQFHTVETEAEAALLCPNEGDKHIHEADRTEANNTPGCMKQPDHRTRNGDPKGEPKGERLSKVYSDEGPFSDGTPMNGTSLSPRESRNKERQLVSDMRRENLVGGNPPCVGHTRESITTYGKQEGDPLIIVEDHSSVRASTKVMVPLRKMENSEKECFPVREITAKVPFGCESVSIEEPQKEMKIHNVLSDQRGGSDRRDLNQPEWTTTGVALTRGHGNGEVRPDRVHTCEEIHKGTNLQAHRKNCVMRSSMKDPPREEQNRTEVSPARIHNKKDNPMENQMGNHETTSNLSVILKLTSVHVDRRARMVQGTKNAQGGMRSGVGRTKLQKEERNKTPPPKRKKNQGSVGTSAVSTSKPKARLKTLHEELEPAGGVPASVISRVMSQIGSKRLGS</sequence>
<dbReference type="PROSITE" id="PS50119">
    <property type="entry name" value="ZF_BBOX"/>
    <property type="match status" value="1"/>
</dbReference>
<feature type="compositionally biased region" description="Polar residues" evidence="2">
    <location>
        <begin position="1642"/>
        <end position="1654"/>
    </location>
</feature>
<feature type="compositionally biased region" description="Basic and acidic residues" evidence="2">
    <location>
        <begin position="271"/>
        <end position="294"/>
    </location>
</feature>
<feature type="compositionally biased region" description="Basic and acidic residues" evidence="2">
    <location>
        <begin position="1548"/>
        <end position="1559"/>
    </location>
</feature>
<proteinExistence type="predicted"/>
<dbReference type="GeneID" id="20039208"/>
<dbReference type="GO" id="GO:0008270">
    <property type="term" value="F:zinc ion binding"/>
    <property type="evidence" value="ECO:0007669"/>
    <property type="project" value="UniProtKB-KW"/>
</dbReference>
<keyword evidence="1" id="KW-0479">Metal-binding</keyword>
<feature type="region of interest" description="Disordered" evidence="2">
    <location>
        <begin position="1163"/>
        <end position="1185"/>
    </location>
</feature>
<evidence type="ECO:0000256" key="1">
    <source>
        <dbReference type="PROSITE-ProRule" id="PRU00024"/>
    </source>
</evidence>
<feature type="region of interest" description="Disordered" evidence="2">
    <location>
        <begin position="1081"/>
        <end position="1135"/>
    </location>
</feature>
<keyword evidence="1" id="KW-0862">Zinc</keyword>
<organism evidence="4 5">
    <name type="scientific">Plasmodium inui San Antonio 1</name>
    <dbReference type="NCBI Taxonomy" id="1237626"/>
    <lineage>
        <taxon>Eukaryota</taxon>
        <taxon>Sar</taxon>
        <taxon>Alveolata</taxon>
        <taxon>Apicomplexa</taxon>
        <taxon>Aconoidasida</taxon>
        <taxon>Haemosporida</taxon>
        <taxon>Plasmodiidae</taxon>
        <taxon>Plasmodium</taxon>
        <taxon>Plasmodium (Plasmodium)</taxon>
    </lineage>
</organism>
<feature type="region of interest" description="Disordered" evidence="2">
    <location>
        <begin position="264"/>
        <end position="334"/>
    </location>
</feature>
<feature type="compositionally biased region" description="Polar residues" evidence="2">
    <location>
        <begin position="1575"/>
        <end position="1588"/>
    </location>
</feature>
<feature type="region of interest" description="Disordered" evidence="2">
    <location>
        <begin position="845"/>
        <end position="875"/>
    </location>
</feature>
<evidence type="ECO:0000313" key="5">
    <source>
        <dbReference type="Proteomes" id="UP000030640"/>
    </source>
</evidence>
<feature type="region of interest" description="Disordered" evidence="2">
    <location>
        <begin position="40"/>
        <end position="72"/>
    </location>
</feature>
<dbReference type="CDD" id="cd19756">
    <property type="entry name" value="Bbox2"/>
    <property type="match status" value="1"/>
</dbReference>
<dbReference type="OrthoDB" id="387094at2759"/>
<dbReference type="InterPro" id="IPR000315">
    <property type="entry name" value="Znf_B-box"/>
</dbReference>
<feature type="compositionally biased region" description="Polar residues" evidence="2">
    <location>
        <begin position="968"/>
        <end position="990"/>
    </location>
</feature>